<evidence type="ECO:0000256" key="1">
    <source>
        <dbReference type="ARBA" id="ARBA00004515"/>
    </source>
</evidence>
<comment type="catalytic activity">
    <reaction evidence="13">
        <text>an alpha-Kdo-(2-&gt;4)-alpha-Kdo-(2-&gt;6)-lipid A + ADP-L-glycero-beta-D-manno-heptose = an L-alpha-D-Hep-(1-&gt;5)-[alpha-Kdo-(2-&gt;4)]-alpha-Kdo-(2-&gt;6)-lipid A + ADP + H(+)</text>
        <dbReference type="Rhea" id="RHEA:74067"/>
        <dbReference type="ChEBI" id="CHEBI:15378"/>
        <dbReference type="ChEBI" id="CHEBI:61506"/>
        <dbReference type="ChEBI" id="CHEBI:176431"/>
        <dbReference type="ChEBI" id="CHEBI:193068"/>
        <dbReference type="ChEBI" id="CHEBI:456216"/>
        <dbReference type="EC" id="2.4.99.23"/>
    </reaction>
</comment>
<accession>A0A380N0Z2</accession>
<keyword evidence="3" id="KW-1003">Cell membrane</keyword>
<dbReference type="InterPro" id="IPR002201">
    <property type="entry name" value="Glyco_trans_9"/>
</dbReference>
<organism evidence="14 15">
    <name type="scientific">Suttonella indologenes</name>
    <dbReference type="NCBI Taxonomy" id="13276"/>
    <lineage>
        <taxon>Bacteria</taxon>
        <taxon>Pseudomonadati</taxon>
        <taxon>Pseudomonadota</taxon>
        <taxon>Gammaproteobacteria</taxon>
        <taxon>Cardiobacteriales</taxon>
        <taxon>Cardiobacteriaceae</taxon>
        <taxon>Suttonella</taxon>
    </lineage>
</organism>
<protein>
    <recommendedName>
        <fullName evidence="11">Lipopolysaccharide heptosyltransferase 1</fullName>
        <ecNumber evidence="10">2.4.99.23</ecNumber>
    </recommendedName>
    <alternativeName>
        <fullName evidence="12">ADP-heptose:lipopolysaccharide heptosyltransferase I</fullName>
    </alternativeName>
</protein>
<evidence type="ECO:0000256" key="2">
    <source>
        <dbReference type="ARBA" id="ARBA00004713"/>
    </source>
</evidence>
<evidence type="ECO:0000313" key="15">
    <source>
        <dbReference type="Proteomes" id="UP000254575"/>
    </source>
</evidence>
<evidence type="ECO:0000256" key="4">
    <source>
        <dbReference type="ARBA" id="ARBA00022519"/>
    </source>
</evidence>
<dbReference type="InterPro" id="IPR011908">
    <property type="entry name" value="LipoPS_heptosylTferase-I"/>
</dbReference>
<dbReference type="GO" id="GO:0009244">
    <property type="term" value="P:lipopolysaccharide core region biosynthetic process"/>
    <property type="evidence" value="ECO:0007669"/>
    <property type="project" value="InterPro"/>
</dbReference>
<gene>
    <name evidence="14" type="primary">rfaC</name>
    <name evidence="14" type="ORF">NCTC10717_01949</name>
</gene>
<dbReference type="GO" id="GO:0008713">
    <property type="term" value="F:ADP-heptose-lipopolysaccharide heptosyltransferase activity"/>
    <property type="evidence" value="ECO:0007669"/>
    <property type="project" value="TreeGrafter"/>
</dbReference>
<dbReference type="Proteomes" id="UP000254575">
    <property type="component" value="Unassembled WGS sequence"/>
</dbReference>
<evidence type="ECO:0000256" key="3">
    <source>
        <dbReference type="ARBA" id="ARBA00022475"/>
    </source>
</evidence>
<keyword evidence="7" id="KW-0448">Lipopolysaccharide biosynthesis</keyword>
<dbReference type="GO" id="GO:0005829">
    <property type="term" value="C:cytosol"/>
    <property type="evidence" value="ECO:0007669"/>
    <property type="project" value="TreeGrafter"/>
</dbReference>
<dbReference type="Gene3D" id="3.40.50.2000">
    <property type="entry name" value="Glycogen Phosphorylase B"/>
    <property type="match status" value="2"/>
</dbReference>
<dbReference type="PANTHER" id="PTHR30160:SF19">
    <property type="entry name" value="LIPOPOLYSACCHARIDE HEPTOSYLTRANSFERASE 1"/>
    <property type="match status" value="1"/>
</dbReference>
<comment type="similarity">
    <text evidence="9">Belongs to the glycosyltransferase 9 family.</text>
</comment>
<dbReference type="AlphaFoldDB" id="A0A380N0Z2"/>
<dbReference type="GO" id="GO:0005886">
    <property type="term" value="C:plasma membrane"/>
    <property type="evidence" value="ECO:0007669"/>
    <property type="project" value="UniProtKB-SubCell"/>
</dbReference>
<dbReference type="EC" id="2.4.99.23" evidence="10"/>
<proteinExistence type="inferred from homology"/>
<dbReference type="CDD" id="cd03789">
    <property type="entry name" value="GT9_LPS_heptosyltransferase"/>
    <property type="match status" value="1"/>
</dbReference>
<keyword evidence="6 14" id="KW-0808">Transferase</keyword>
<evidence type="ECO:0000256" key="12">
    <source>
        <dbReference type="ARBA" id="ARBA00044330"/>
    </source>
</evidence>
<keyword evidence="15" id="KW-1185">Reference proteome</keyword>
<keyword evidence="5" id="KW-0328">Glycosyltransferase</keyword>
<dbReference type="PANTHER" id="PTHR30160">
    <property type="entry name" value="TETRAACYLDISACCHARIDE 4'-KINASE-RELATED"/>
    <property type="match status" value="1"/>
</dbReference>
<evidence type="ECO:0000256" key="10">
    <source>
        <dbReference type="ARBA" id="ARBA00044041"/>
    </source>
</evidence>
<reference evidence="14 15" key="1">
    <citation type="submission" date="2018-06" db="EMBL/GenBank/DDBJ databases">
        <authorList>
            <consortium name="Pathogen Informatics"/>
            <person name="Doyle S."/>
        </authorList>
    </citation>
    <scope>NUCLEOTIDE SEQUENCE [LARGE SCALE GENOMIC DNA]</scope>
    <source>
        <strain evidence="14 15">NCTC10717</strain>
    </source>
</reference>
<evidence type="ECO:0000256" key="11">
    <source>
        <dbReference type="ARBA" id="ARBA00044190"/>
    </source>
</evidence>
<evidence type="ECO:0000256" key="5">
    <source>
        <dbReference type="ARBA" id="ARBA00022676"/>
    </source>
</evidence>
<dbReference type="InterPro" id="IPR051199">
    <property type="entry name" value="LPS_LOS_Heptosyltrfase"/>
</dbReference>
<dbReference type="SUPFAM" id="SSF53756">
    <property type="entry name" value="UDP-Glycosyltransferase/glycogen phosphorylase"/>
    <property type="match status" value="1"/>
</dbReference>
<evidence type="ECO:0000256" key="13">
    <source>
        <dbReference type="ARBA" id="ARBA00049201"/>
    </source>
</evidence>
<dbReference type="EMBL" id="UHIA01000004">
    <property type="protein sequence ID" value="SUO98208.1"/>
    <property type="molecule type" value="Genomic_DNA"/>
</dbReference>
<comment type="pathway">
    <text evidence="2">Bacterial outer membrane biogenesis; LPS core biosynthesis.</text>
</comment>
<keyword evidence="4" id="KW-0997">Cell inner membrane</keyword>
<evidence type="ECO:0000313" key="14">
    <source>
        <dbReference type="EMBL" id="SUO98208.1"/>
    </source>
</evidence>
<evidence type="ECO:0000256" key="8">
    <source>
        <dbReference type="ARBA" id="ARBA00023136"/>
    </source>
</evidence>
<sequence length="335" mass="36831">MAQNILLVKLSSLGDVVHSFAAVSDMTAQVDARITWAVEEAFAPLAAMHPAVDRVVAVPMRRLRKHSRLWWRSAEWRQVIAALRAQEYAAVIDAQGLIKSAVLAYLASPAPHCGYDWQSAREGWASLFYQHKAQVPRLQHAVLRTRQLCASALAYALPPTEDFALPQWQERQSRDLVFLHGTTWASKLLPESTWLELILLAQQAGYRVRLLWGNAEEEARAQRLAAASQAEVITKMPLPKIAQLLRESAAVLSVDTGLGHLAAAQGVPVLGLFAATDAALSGMRGARAENLSRSRPCMKKDCRRHGAATANACMAAWSAAEIWTAFQDTIQRVSL</sequence>
<evidence type="ECO:0000256" key="6">
    <source>
        <dbReference type="ARBA" id="ARBA00022679"/>
    </source>
</evidence>
<keyword evidence="8" id="KW-0472">Membrane</keyword>
<name>A0A380N0Z2_9GAMM</name>
<evidence type="ECO:0000256" key="7">
    <source>
        <dbReference type="ARBA" id="ARBA00022985"/>
    </source>
</evidence>
<dbReference type="NCBIfam" id="TIGR02193">
    <property type="entry name" value="heptsyl_trn_I"/>
    <property type="match status" value="1"/>
</dbReference>
<comment type="subcellular location">
    <subcellularLocation>
        <location evidence="1">Cell inner membrane</location>
        <topology evidence="1">Peripheral membrane protein</topology>
        <orientation evidence="1">Cytoplasmic side</orientation>
    </subcellularLocation>
</comment>
<dbReference type="Pfam" id="PF01075">
    <property type="entry name" value="Glyco_transf_9"/>
    <property type="match status" value="1"/>
</dbReference>
<evidence type="ECO:0000256" key="9">
    <source>
        <dbReference type="ARBA" id="ARBA00043995"/>
    </source>
</evidence>